<sequence>MTFDHPSNLPKIPLAGSCSGVYFLYNGDELVYIGQGWNCVLRVAEHTRKDSDKVFTHWSFFPVENESERKDLERQLRAQHKPKFNRV</sequence>
<dbReference type="RefSeq" id="WP_207575875.1">
    <property type="nucleotide sequence ID" value="NZ_JAFNME010000029.1"/>
</dbReference>
<proteinExistence type="predicted"/>
<dbReference type="Proteomes" id="UP000664731">
    <property type="component" value="Unassembled WGS sequence"/>
</dbReference>
<organism evidence="1 2">
    <name type="scientific">Comamonas denitrificans</name>
    <dbReference type="NCBI Taxonomy" id="117506"/>
    <lineage>
        <taxon>Bacteria</taxon>
        <taxon>Pseudomonadati</taxon>
        <taxon>Pseudomonadota</taxon>
        <taxon>Betaproteobacteria</taxon>
        <taxon>Burkholderiales</taxon>
        <taxon>Comamonadaceae</taxon>
        <taxon>Comamonas</taxon>
    </lineage>
</organism>
<evidence type="ECO:0008006" key="3">
    <source>
        <dbReference type="Google" id="ProtNLM"/>
    </source>
</evidence>
<name>A0A939H204_9BURK</name>
<gene>
    <name evidence="1" type="ORF">J1777_11695</name>
</gene>
<comment type="caution">
    <text evidence="1">The sequence shown here is derived from an EMBL/GenBank/DDBJ whole genome shotgun (WGS) entry which is preliminary data.</text>
</comment>
<evidence type="ECO:0000313" key="2">
    <source>
        <dbReference type="Proteomes" id="UP000664731"/>
    </source>
</evidence>
<reference evidence="1" key="1">
    <citation type="submission" date="2021-03" db="EMBL/GenBank/DDBJ databases">
        <title>Comamonas denitrificans.</title>
        <authorList>
            <person name="Finster K."/>
        </authorList>
    </citation>
    <scope>NUCLEOTIDE SEQUENCE</scope>
    <source>
        <strain evidence="1">MM2021_4</strain>
    </source>
</reference>
<dbReference type="AlphaFoldDB" id="A0A939H204"/>
<dbReference type="Gene3D" id="3.40.1440.10">
    <property type="entry name" value="GIY-YIG endonuclease"/>
    <property type="match status" value="1"/>
</dbReference>
<accession>A0A939H204</accession>
<dbReference type="EMBL" id="JAFNME010000029">
    <property type="protein sequence ID" value="MBO1250480.1"/>
    <property type="molecule type" value="Genomic_DNA"/>
</dbReference>
<evidence type="ECO:0000313" key="1">
    <source>
        <dbReference type="EMBL" id="MBO1250480.1"/>
    </source>
</evidence>
<dbReference type="InterPro" id="IPR035901">
    <property type="entry name" value="GIY-YIG_endonuc_sf"/>
</dbReference>
<dbReference type="SUPFAM" id="SSF82771">
    <property type="entry name" value="GIY-YIG endonuclease"/>
    <property type="match status" value="1"/>
</dbReference>
<protein>
    <recommendedName>
        <fullName evidence="3">GIY-YIG domain-containing protein</fullName>
    </recommendedName>
</protein>
<keyword evidence="2" id="KW-1185">Reference proteome</keyword>